<dbReference type="PRINTS" id="PR00420">
    <property type="entry name" value="RNGMNOXGNASE"/>
</dbReference>
<dbReference type="EMBL" id="JBHRTR010000048">
    <property type="protein sequence ID" value="MFC3230754.1"/>
    <property type="molecule type" value="Genomic_DNA"/>
</dbReference>
<dbReference type="SUPFAM" id="SSF51905">
    <property type="entry name" value="FAD/NAD(P)-binding domain"/>
    <property type="match status" value="1"/>
</dbReference>
<dbReference type="RefSeq" id="WP_379906198.1">
    <property type="nucleotide sequence ID" value="NZ_JBHRTR010000048.1"/>
</dbReference>
<proteinExistence type="predicted"/>
<evidence type="ECO:0000313" key="3">
    <source>
        <dbReference type="EMBL" id="MFC3230754.1"/>
    </source>
</evidence>
<dbReference type="PANTHER" id="PTHR43476">
    <property type="entry name" value="3-(3-HYDROXY-PHENYL)PROPIONATE/3-HYDROXYCINNAMIC ACID HYDROXYLASE"/>
    <property type="match status" value="1"/>
</dbReference>
<keyword evidence="1" id="KW-0560">Oxidoreductase</keyword>
<evidence type="ECO:0000256" key="1">
    <source>
        <dbReference type="ARBA" id="ARBA00023002"/>
    </source>
</evidence>
<dbReference type="PANTHER" id="PTHR43476:SF4">
    <property type="entry name" value="BLR0106 PROTEIN"/>
    <property type="match status" value="1"/>
</dbReference>
<name>A0ABV7L8J2_9PROT</name>
<dbReference type="Proteomes" id="UP001595528">
    <property type="component" value="Unassembled WGS sequence"/>
</dbReference>
<dbReference type="InterPro" id="IPR036188">
    <property type="entry name" value="FAD/NAD-bd_sf"/>
</dbReference>
<dbReference type="Gene3D" id="3.50.50.60">
    <property type="entry name" value="FAD/NAD(P)-binding domain"/>
    <property type="match status" value="1"/>
</dbReference>
<accession>A0ABV7L8J2</accession>
<dbReference type="GO" id="GO:0004497">
    <property type="term" value="F:monooxygenase activity"/>
    <property type="evidence" value="ECO:0007669"/>
    <property type="project" value="UniProtKB-KW"/>
</dbReference>
<reference evidence="4" key="1">
    <citation type="journal article" date="2019" name="Int. J. Syst. Evol. Microbiol.">
        <title>The Global Catalogue of Microorganisms (GCM) 10K type strain sequencing project: providing services to taxonomists for standard genome sequencing and annotation.</title>
        <authorList>
            <consortium name="The Broad Institute Genomics Platform"/>
            <consortium name="The Broad Institute Genome Sequencing Center for Infectious Disease"/>
            <person name="Wu L."/>
            <person name="Ma J."/>
        </authorList>
    </citation>
    <scope>NUCLEOTIDE SEQUENCE [LARGE SCALE GENOMIC DNA]</scope>
    <source>
        <strain evidence="4">KCTC 42964</strain>
    </source>
</reference>
<sequence length="385" mass="42821">MRRIAILGAGPAGLYAGYLLKRAFPDLEVDIREQNPADATFGFGVVFSDRALEFLREDDPGTHASITPHMEVWDDLTVHHRGEAIRIDGIGFSAIGRLHLLQLLQERARSVGLRPVFERPVESLDELGEADLVIGADGVNSLLRRHYADGFGAQVEELRNRFVWYGTDRPFDTLSQTFVATEDGAFNAHHYRYTPQMSTFIVETTPEVWERAGFAAMDDAQTRAYCEAAFADSLQGAKLISNRSIWRRFPQVGNDRWWLRDGARHAVLIGDALRTAHFSIGSGTRLALEDAIALVRALRDADGDLAAGLAAFEAARRPVVDKLVAAALSSARWYEAFDRHMALAPWDFAYSYIRRAGRVSDERLRQVAPRFMAGCEASRDAGAGR</sequence>
<gene>
    <name evidence="3" type="ORF">ACFOGJ_26135</name>
</gene>
<keyword evidence="4" id="KW-1185">Reference proteome</keyword>
<protein>
    <submittedName>
        <fullName evidence="3">Monooxygenase</fullName>
    </submittedName>
</protein>
<organism evidence="3 4">
    <name type="scientific">Marinibaculum pumilum</name>
    <dbReference type="NCBI Taxonomy" id="1766165"/>
    <lineage>
        <taxon>Bacteria</taxon>
        <taxon>Pseudomonadati</taxon>
        <taxon>Pseudomonadota</taxon>
        <taxon>Alphaproteobacteria</taxon>
        <taxon>Rhodospirillales</taxon>
        <taxon>Rhodospirillaceae</taxon>
        <taxon>Marinibaculum</taxon>
    </lineage>
</organism>
<dbReference type="InterPro" id="IPR050631">
    <property type="entry name" value="PheA/TfdB_FAD_monoxygenase"/>
</dbReference>
<comment type="caution">
    <text evidence="3">The sequence shown here is derived from an EMBL/GenBank/DDBJ whole genome shotgun (WGS) entry which is preliminary data.</text>
</comment>
<keyword evidence="2" id="KW-0520">NAD</keyword>
<evidence type="ECO:0000256" key="2">
    <source>
        <dbReference type="ARBA" id="ARBA00023027"/>
    </source>
</evidence>
<dbReference type="Gene3D" id="3.30.9.20">
    <property type="match status" value="1"/>
</dbReference>
<evidence type="ECO:0000313" key="4">
    <source>
        <dbReference type="Proteomes" id="UP001595528"/>
    </source>
</evidence>
<keyword evidence="3" id="KW-0503">Monooxygenase</keyword>